<reference evidence="3" key="1">
    <citation type="journal article" date="2023" name="BMC Genomics">
        <title>Chromosome-level genome assemblies of Cutaneotrichosporon spp. (Trichosporonales, Basidiomycota) reveal imbalanced evolution between nucleotide sequences and chromosome synteny.</title>
        <authorList>
            <person name="Kobayashi Y."/>
            <person name="Kayamori A."/>
            <person name="Aoki K."/>
            <person name="Shiwa Y."/>
            <person name="Matsutani M."/>
            <person name="Fujita N."/>
            <person name="Sugita T."/>
            <person name="Iwasaki W."/>
            <person name="Tanaka N."/>
            <person name="Takashima M."/>
        </authorList>
    </citation>
    <scope>NUCLEOTIDE SEQUENCE</scope>
    <source>
        <strain evidence="3">HIS019</strain>
    </source>
</reference>
<accession>A0AA48L7F6</accession>
<dbReference type="InterPro" id="IPR019166">
    <property type="entry name" value="MIC26/MIC27"/>
</dbReference>
<sequence length="362" mass="38019">MAAFQRLFRGSIGPATAVGSVVLASAATAAHADEGLAAVSVQPGRAPNGNKLPIYENPNDEGTVTLVVHHNPLSEHIATAREATAEAVGSVRGVLQSGVSSWIDFERGVEREIKSVVPKDENLTPGIIYVLVAGLTGSVLTRTRSFPVRFLAPPVFALAALPYFLPKTAHNLRAYISDIEDKQAPEFAAKHDAFNHNLEMHWHMAIDRLRGVSHEAAQWSSKAAEGVENATGLRVGDTLRRGQAAAAAKIGETRAVIRDEVAALRDEVAKPAQPVVLQKVATVVEEKPIAEIVVAVPAEAVAAPVAVAAVATPAPAAVVPEAKPVEAQPVEAKPVEAQPVEAKPVEAKPVEAKPADSGKRLV</sequence>
<dbReference type="GO" id="GO:0042407">
    <property type="term" value="P:cristae formation"/>
    <property type="evidence" value="ECO:0007669"/>
    <property type="project" value="InterPro"/>
</dbReference>
<proteinExistence type="predicted"/>
<feature type="compositionally biased region" description="Basic and acidic residues" evidence="2">
    <location>
        <begin position="343"/>
        <end position="362"/>
    </location>
</feature>
<dbReference type="Pfam" id="PF09769">
    <property type="entry name" value="ApoO"/>
    <property type="match status" value="1"/>
</dbReference>
<dbReference type="GeneID" id="85497177"/>
<comment type="subunit">
    <text evidence="1">Component of the mitochondrial contact site and cristae organizing system (MICOS) complex.</text>
</comment>
<keyword evidence="1" id="KW-0999">Mitochondrion inner membrane</keyword>
<dbReference type="InterPro" id="IPR033181">
    <property type="entry name" value="Mic26_fungi"/>
</dbReference>
<keyword evidence="1" id="KW-0472">Membrane</keyword>
<dbReference type="RefSeq" id="XP_060458572.1">
    <property type="nucleotide sequence ID" value="XM_060602150.1"/>
</dbReference>
<dbReference type="EMBL" id="AP028216">
    <property type="protein sequence ID" value="BEI93307.1"/>
    <property type="molecule type" value="Genomic_DNA"/>
</dbReference>
<keyword evidence="1" id="KW-0496">Mitochondrion</keyword>
<comment type="function">
    <text evidence="1">Component of the MICOS complex, a large protein complex of the mitochondrial inner membrane that plays crucial roles in the maintenance of crista junctions, inner membrane architecture, and formation of contact sites to the outer membrane.</text>
</comment>
<evidence type="ECO:0000313" key="3">
    <source>
        <dbReference type="EMBL" id="BEI93307.1"/>
    </source>
</evidence>
<comment type="subcellular location">
    <subcellularLocation>
        <location evidence="1">Mitochondrion inner membrane</location>
    </subcellularLocation>
</comment>
<dbReference type="AlphaFoldDB" id="A0AA48L7F6"/>
<gene>
    <name evidence="3" type="ORF">CcaverHIS019_0509350</name>
</gene>
<dbReference type="GO" id="GO:0061617">
    <property type="term" value="C:MICOS complex"/>
    <property type="evidence" value="ECO:0007669"/>
    <property type="project" value="UniProtKB-UniRule"/>
</dbReference>
<organism evidence="3 4">
    <name type="scientific">Cutaneotrichosporon cavernicola</name>
    <dbReference type="NCBI Taxonomy" id="279322"/>
    <lineage>
        <taxon>Eukaryota</taxon>
        <taxon>Fungi</taxon>
        <taxon>Dikarya</taxon>
        <taxon>Basidiomycota</taxon>
        <taxon>Agaricomycotina</taxon>
        <taxon>Tremellomycetes</taxon>
        <taxon>Trichosporonales</taxon>
        <taxon>Trichosporonaceae</taxon>
        <taxon>Cutaneotrichosporon</taxon>
    </lineage>
</organism>
<protein>
    <recommendedName>
        <fullName evidence="1">MICOS complex subunit</fullName>
    </recommendedName>
</protein>
<evidence type="ECO:0000256" key="1">
    <source>
        <dbReference type="RuleBase" id="RU363021"/>
    </source>
</evidence>
<evidence type="ECO:0000313" key="4">
    <source>
        <dbReference type="Proteomes" id="UP001233271"/>
    </source>
</evidence>
<dbReference type="PANTHER" id="PTHR28268:SF1">
    <property type="entry name" value="MICOS SUBUNIT MIC26"/>
    <property type="match status" value="1"/>
</dbReference>
<dbReference type="GO" id="GO:0044284">
    <property type="term" value="C:mitochondrial crista junction"/>
    <property type="evidence" value="ECO:0007669"/>
    <property type="project" value="TreeGrafter"/>
</dbReference>
<dbReference type="Proteomes" id="UP001233271">
    <property type="component" value="Chromosome 5"/>
</dbReference>
<dbReference type="PANTHER" id="PTHR28268">
    <property type="entry name" value="MICOS SUBUNIT MIC26"/>
    <property type="match status" value="1"/>
</dbReference>
<feature type="region of interest" description="Disordered" evidence="2">
    <location>
        <begin position="326"/>
        <end position="362"/>
    </location>
</feature>
<dbReference type="KEGG" id="ccac:CcaHIS019_0509350"/>
<evidence type="ECO:0000256" key="2">
    <source>
        <dbReference type="SAM" id="MobiDB-lite"/>
    </source>
</evidence>
<name>A0AA48L7F6_9TREE</name>
<keyword evidence="4" id="KW-1185">Reference proteome</keyword>